<proteinExistence type="predicted"/>
<dbReference type="InterPro" id="IPR053864">
    <property type="entry name" value="DUF6933"/>
</dbReference>
<reference evidence="2" key="3">
    <citation type="submission" date="2023-12" db="EMBL/GenBank/DDBJ databases">
        <authorList>
            <person name="Sun Q."/>
            <person name="Inoue M."/>
        </authorList>
    </citation>
    <scope>NUCLEOTIDE SEQUENCE</scope>
    <source>
        <strain evidence="2">JCM 10667</strain>
    </source>
</reference>
<protein>
    <recommendedName>
        <fullName evidence="1">DUF6933 domain-containing protein</fullName>
    </recommendedName>
</protein>
<gene>
    <name evidence="3" type="ORF">F4557_000292</name>
    <name evidence="2" type="ORF">GCM10009546_02710</name>
</gene>
<dbReference type="RefSeq" id="WP_184878745.1">
    <property type="nucleotide sequence ID" value="NZ_BAAAHD010000001.1"/>
</dbReference>
<reference evidence="3 4" key="2">
    <citation type="submission" date="2020-08" db="EMBL/GenBank/DDBJ databases">
        <title>Sequencing the genomes of 1000 actinobacteria strains.</title>
        <authorList>
            <person name="Klenk H.-P."/>
        </authorList>
    </citation>
    <scope>NUCLEOTIDE SEQUENCE [LARGE SCALE GENOMIC DNA]</scope>
    <source>
        <strain evidence="3 4">DSM 44772</strain>
    </source>
</reference>
<sequence length="167" mass="18258">MLLVRATKKLLDRVGPPNAEPDAESTTLLGQWYATALFWRPQVALFVNELTLLPVLMPLAPAATLLNRFPGELASVLTAHGALEGVINRELEQMREHCLAKTANRSVVGVMNEFTHLANAYRAGNPAPDLLELSLRLATTPCSPLYARHVSPDRELAALLRSIPEMG</sequence>
<dbReference type="Proteomes" id="UP000549343">
    <property type="component" value="Unassembled WGS sequence"/>
</dbReference>
<evidence type="ECO:0000259" key="1">
    <source>
        <dbReference type="Pfam" id="PF22016"/>
    </source>
</evidence>
<name>A0A7W7MVJ5_9ACTN</name>
<dbReference type="AlphaFoldDB" id="A0A7W7MVJ5"/>
<reference evidence="2 5" key="1">
    <citation type="journal article" date="2019" name="Int. J. Syst. Evol. Microbiol.">
        <title>The Global Catalogue of Microorganisms (GCM) 10K type strain sequencing project: providing services to taxonomists for standard genome sequencing and annotation.</title>
        <authorList>
            <consortium name="The Broad Institute Genomics Platform"/>
            <consortium name="The Broad Institute Genome Sequencing Center for Infectious Disease"/>
            <person name="Wu L."/>
            <person name="Ma J."/>
        </authorList>
    </citation>
    <scope>NUCLEOTIDE SEQUENCE [LARGE SCALE GENOMIC DNA]</scope>
    <source>
        <strain evidence="2 5">JCM 10667</strain>
    </source>
</reference>
<dbReference type="EMBL" id="JACHMV010000001">
    <property type="protein sequence ID" value="MBB4771874.1"/>
    <property type="molecule type" value="Genomic_DNA"/>
</dbReference>
<dbReference type="Pfam" id="PF22016">
    <property type="entry name" value="DUF6933"/>
    <property type="match status" value="1"/>
</dbReference>
<feature type="domain" description="DUF6933" evidence="1">
    <location>
        <begin position="4"/>
        <end position="155"/>
    </location>
</feature>
<organism evidence="3 4">
    <name type="scientific">Actinomadura livida</name>
    <dbReference type="NCBI Taxonomy" id="79909"/>
    <lineage>
        <taxon>Bacteria</taxon>
        <taxon>Bacillati</taxon>
        <taxon>Actinomycetota</taxon>
        <taxon>Actinomycetes</taxon>
        <taxon>Streptosporangiales</taxon>
        <taxon>Thermomonosporaceae</taxon>
        <taxon>Actinomadura</taxon>
    </lineage>
</organism>
<evidence type="ECO:0000313" key="2">
    <source>
        <dbReference type="EMBL" id="GAA0544128.1"/>
    </source>
</evidence>
<evidence type="ECO:0000313" key="4">
    <source>
        <dbReference type="Proteomes" id="UP000549343"/>
    </source>
</evidence>
<evidence type="ECO:0000313" key="5">
    <source>
        <dbReference type="Proteomes" id="UP001501427"/>
    </source>
</evidence>
<dbReference type="Proteomes" id="UP001501427">
    <property type="component" value="Unassembled WGS sequence"/>
</dbReference>
<evidence type="ECO:0000313" key="3">
    <source>
        <dbReference type="EMBL" id="MBB4771874.1"/>
    </source>
</evidence>
<dbReference type="EMBL" id="BAAAHD010000001">
    <property type="protein sequence ID" value="GAA0544128.1"/>
    <property type="molecule type" value="Genomic_DNA"/>
</dbReference>
<comment type="caution">
    <text evidence="3">The sequence shown here is derived from an EMBL/GenBank/DDBJ whole genome shotgun (WGS) entry which is preliminary data.</text>
</comment>
<accession>A0A7W7MVJ5</accession>
<keyword evidence="5" id="KW-1185">Reference proteome</keyword>